<feature type="chain" id="PRO_5044385012" evidence="8">
    <location>
        <begin position="21"/>
        <end position="397"/>
    </location>
</feature>
<dbReference type="PROSITE" id="PS51935">
    <property type="entry name" value="NLPC_P60"/>
    <property type="match status" value="1"/>
</dbReference>
<keyword evidence="5" id="KW-0788">Thiol protease</keyword>
<evidence type="ECO:0000256" key="6">
    <source>
        <dbReference type="SAM" id="Coils"/>
    </source>
</evidence>
<dbReference type="Gene3D" id="3.90.1720.10">
    <property type="entry name" value="endopeptidase domain like (from Nostoc punctiforme)"/>
    <property type="match status" value="1"/>
</dbReference>
<sequence>MKNKIMTFVLAGTLTLSALAAPISALADDLSEKIDQQNSKISDLSGQQKEATTSLEAVTKEIVVAEEKAKTLVAQSEATQKEKEKLEAEITDLTAKIDQRTEQLKKQARSVQVNDGDSYIDFIISAESLSDVIGRVDVVSQMVSANRELVKAQADDKKAVETKKSETDSKIEEQRQVSGELEKLKGELETKKIAQESAVATLAASKATAEGERDQFLAEKADAEKKAADLKAQQEAAAKAPKAVPTSTETSKTETENTNNAPAVDPGAGSVSGNTISAAEGAAVVAEAARYLGVPYVWGGKSPAGFDCSGLTGYAFSRVLGKSIGGYTVPQESSGVQVSMGALQAGDLLFWGPRGATHHVAIYAGGGQYIHAPQTGDVVKYQSISGYAPSFAVRVVK</sequence>
<feature type="domain" description="NlpC/P60" evidence="9">
    <location>
        <begin position="278"/>
        <end position="397"/>
    </location>
</feature>
<feature type="signal peptide" evidence="8">
    <location>
        <begin position="1"/>
        <end position="20"/>
    </location>
</feature>
<comment type="similarity">
    <text evidence="1">Belongs to the peptidase C40 family.</text>
</comment>
<dbReference type="SUPFAM" id="SSF54001">
    <property type="entry name" value="Cysteine proteinases"/>
    <property type="match status" value="1"/>
</dbReference>
<dbReference type="InterPro" id="IPR000064">
    <property type="entry name" value="NLP_P60_dom"/>
</dbReference>
<evidence type="ECO:0000313" key="10">
    <source>
        <dbReference type="EMBL" id="TFJ27821.1"/>
    </source>
</evidence>
<proteinExistence type="inferred from homology"/>
<reference evidence="10 11" key="1">
    <citation type="journal article" date="2018" name="Int. J. Food Microbiol.">
        <title>Growth of Carnobacterium spp. isolated from chilled vacuum-packaged meat under relevant acidic conditions.</title>
        <authorList>
            <person name="Zhang P."/>
            <person name="Badoni M."/>
            <person name="Ganzle M."/>
            <person name="Yang X."/>
        </authorList>
    </citation>
    <scope>NUCLEOTIDE SEQUENCE [LARGE SCALE GENOMIC DNA]</scope>
    <source>
        <strain evidence="10 11">B2</strain>
    </source>
</reference>
<evidence type="ECO:0000313" key="11">
    <source>
        <dbReference type="Proteomes" id="UP000297938"/>
    </source>
</evidence>
<keyword evidence="2" id="KW-0645">Protease</keyword>
<gene>
    <name evidence="10" type="ORF">CKN69_04625</name>
</gene>
<dbReference type="InterPro" id="IPR038765">
    <property type="entry name" value="Papain-like_cys_pep_sf"/>
</dbReference>
<evidence type="ECO:0000256" key="3">
    <source>
        <dbReference type="ARBA" id="ARBA00022729"/>
    </source>
</evidence>
<dbReference type="RefSeq" id="WP_109840952.1">
    <property type="nucleotide sequence ID" value="NZ_CBCPKG010000006.1"/>
</dbReference>
<evidence type="ECO:0000259" key="9">
    <source>
        <dbReference type="PROSITE" id="PS51935"/>
    </source>
</evidence>
<evidence type="ECO:0000256" key="8">
    <source>
        <dbReference type="SAM" id="SignalP"/>
    </source>
</evidence>
<dbReference type="GO" id="GO:0006508">
    <property type="term" value="P:proteolysis"/>
    <property type="evidence" value="ECO:0007669"/>
    <property type="project" value="UniProtKB-KW"/>
</dbReference>
<dbReference type="Pfam" id="PF00877">
    <property type="entry name" value="NLPC_P60"/>
    <property type="match status" value="1"/>
</dbReference>
<dbReference type="EMBL" id="NRPP01000008">
    <property type="protein sequence ID" value="TFJ27821.1"/>
    <property type="molecule type" value="Genomic_DNA"/>
</dbReference>
<name>A0A2R8A3L5_CARDV</name>
<keyword evidence="6" id="KW-0175">Coiled coil</keyword>
<evidence type="ECO:0000256" key="2">
    <source>
        <dbReference type="ARBA" id="ARBA00022670"/>
    </source>
</evidence>
<feature type="coiled-coil region" evidence="6">
    <location>
        <begin position="27"/>
        <end position="103"/>
    </location>
</feature>
<dbReference type="InterPro" id="IPR057309">
    <property type="entry name" value="PcsB_CC"/>
</dbReference>
<protein>
    <submittedName>
        <fullName evidence="10">Secreted cell wall DL-endopeptidase</fullName>
    </submittedName>
</protein>
<dbReference type="GO" id="GO:0008234">
    <property type="term" value="F:cysteine-type peptidase activity"/>
    <property type="evidence" value="ECO:0007669"/>
    <property type="project" value="UniProtKB-KW"/>
</dbReference>
<dbReference type="AlphaFoldDB" id="A0A2R8A3L5"/>
<evidence type="ECO:0000256" key="5">
    <source>
        <dbReference type="ARBA" id="ARBA00022807"/>
    </source>
</evidence>
<dbReference type="Gene3D" id="6.10.250.3150">
    <property type="match status" value="1"/>
</dbReference>
<dbReference type="Proteomes" id="UP000297938">
    <property type="component" value="Unassembled WGS sequence"/>
</dbReference>
<feature type="region of interest" description="Disordered" evidence="7">
    <location>
        <begin position="153"/>
        <end position="176"/>
    </location>
</feature>
<keyword evidence="3 8" id="KW-0732">Signal</keyword>
<keyword evidence="4" id="KW-0378">Hydrolase</keyword>
<dbReference type="PANTHER" id="PTHR47053:SF1">
    <property type="entry name" value="MUREIN DD-ENDOPEPTIDASE MEPH-RELATED"/>
    <property type="match status" value="1"/>
</dbReference>
<feature type="compositionally biased region" description="Low complexity" evidence="7">
    <location>
        <begin position="230"/>
        <end position="260"/>
    </location>
</feature>
<comment type="caution">
    <text evidence="10">The sequence shown here is derived from an EMBL/GenBank/DDBJ whole genome shotgun (WGS) entry which is preliminary data.</text>
</comment>
<dbReference type="STRING" id="2748.CDIV41_50100"/>
<dbReference type="InterPro" id="IPR051202">
    <property type="entry name" value="Peptidase_C40"/>
</dbReference>
<dbReference type="PANTHER" id="PTHR47053">
    <property type="entry name" value="MUREIN DD-ENDOPEPTIDASE MEPH-RELATED"/>
    <property type="match status" value="1"/>
</dbReference>
<feature type="region of interest" description="Disordered" evidence="7">
    <location>
        <begin position="227"/>
        <end position="268"/>
    </location>
</feature>
<evidence type="ECO:0000256" key="7">
    <source>
        <dbReference type="SAM" id="MobiDB-lite"/>
    </source>
</evidence>
<evidence type="ECO:0000256" key="4">
    <source>
        <dbReference type="ARBA" id="ARBA00022801"/>
    </source>
</evidence>
<organism evidence="10 11">
    <name type="scientific">Carnobacterium divergens</name>
    <name type="common">Lactobacillus divergens</name>
    <dbReference type="NCBI Taxonomy" id="2748"/>
    <lineage>
        <taxon>Bacteria</taxon>
        <taxon>Bacillati</taxon>
        <taxon>Bacillota</taxon>
        <taxon>Bacilli</taxon>
        <taxon>Lactobacillales</taxon>
        <taxon>Carnobacteriaceae</taxon>
        <taxon>Carnobacterium</taxon>
    </lineage>
</organism>
<accession>A0A2R8A3L5</accession>
<dbReference type="Pfam" id="PF24568">
    <property type="entry name" value="CC_PcsB"/>
    <property type="match status" value="1"/>
</dbReference>
<evidence type="ECO:0000256" key="1">
    <source>
        <dbReference type="ARBA" id="ARBA00007074"/>
    </source>
</evidence>